<sequence>MLYFIQHINFLMEINFTTLTFYTSYQTLKKFIVDPYARF</sequence>
<accession>A0A0X3AN52</accession>
<reference evidence="1 2" key="1">
    <citation type="submission" date="2016-01" db="EMBL/GenBank/DDBJ databases">
        <authorList>
            <person name="McClelland M."/>
            <person name="Jain A."/>
            <person name="Saraogi P."/>
            <person name="Mendelson R."/>
            <person name="Westerman R."/>
            <person name="SanMiguel P."/>
            <person name="Csonka L."/>
        </authorList>
    </citation>
    <scope>NUCLEOTIDE SEQUENCE [LARGE SCALE GENOMIC DNA]</scope>
    <source>
        <strain evidence="1 2">R-53146</strain>
    </source>
</reference>
<dbReference type="Proteomes" id="UP000182761">
    <property type="component" value="Unassembled WGS sequence"/>
</dbReference>
<proteinExistence type="predicted"/>
<dbReference type="EMBL" id="FCOR01000003">
    <property type="protein sequence ID" value="CVK15806.1"/>
    <property type="molecule type" value="Genomic_DNA"/>
</dbReference>
<keyword evidence="2" id="KW-1185">Reference proteome</keyword>
<organism evidence="1 2">
    <name type="scientific">Apibacter mensalis</name>
    <dbReference type="NCBI Taxonomy" id="1586267"/>
    <lineage>
        <taxon>Bacteria</taxon>
        <taxon>Pseudomonadati</taxon>
        <taxon>Bacteroidota</taxon>
        <taxon>Flavobacteriia</taxon>
        <taxon>Flavobacteriales</taxon>
        <taxon>Weeksellaceae</taxon>
        <taxon>Apibacter</taxon>
    </lineage>
</organism>
<protein>
    <submittedName>
        <fullName evidence="1">Uncharacterized protein</fullName>
    </submittedName>
</protein>
<evidence type="ECO:0000313" key="2">
    <source>
        <dbReference type="Proteomes" id="UP000182761"/>
    </source>
</evidence>
<gene>
    <name evidence="1" type="ORF">Ga0061079_103116</name>
</gene>
<dbReference type="AlphaFoldDB" id="A0A0X3AN52"/>
<name>A0A0X3AN52_9FLAO</name>
<evidence type="ECO:0000313" key="1">
    <source>
        <dbReference type="EMBL" id="CVK15806.1"/>
    </source>
</evidence>